<feature type="non-terminal residue" evidence="1">
    <location>
        <position position="1"/>
    </location>
</feature>
<protein>
    <submittedName>
        <fullName evidence="1">Uncharacterized protein</fullName>
    </submittedName>
</protein>
<comment type="caution">
    <text evidence="1">The sequence shown here is derived from an EMBL/GenBank/DDBJ whole genome shotgun (WGS) entry which is preliminary data.</text>
</comment>
<reference evidence="1 2" key="1">
    <citation type="journal article" date="2023" name="Sci. Data">
        <title>Genome assembly of the Korean intertidal mud-creeper Batillaria attramentaria.</title>
        <authorList>
            <person name="Patra A.K."/>
            <person name="Ho P.T."/>
            <person name="Jun S."/>
            <person name="Lee S.J."/>
            <person name="Kim Y."/>
            <person name="Won Y.J."/>
        </authorList>
    </citation>
    <scope>NUCLEOTIDE SEQUENCE [LARGE SCALE GENOMIC DNA]</scope>
    <source>
        <strain evidence="1">Wonlab-2016</strain>
    </source>
</reference>
<organism evidence="1 2">
    <name type="scientific">Batillaria attramentaria</name>
    <dbReference type="NCBI Taxonomy" id="370345"/>
    <lineage>
        <taxon>Eukaryota</taxon>
        <taxon>Metazoa</taxon>
        <taxon>Spiralia</taxon>
        <taxon>Lophotrochozoa</taxon>
        <taxon>Mollusca</taxon>
        <taxon>Gastropoda</taxon>
        <taxon>Caenogastropoda</taxon>
        <taxon>Sorbeoconcha</taxon>
        <taxon>Cerithioidea</taxon>
        <taxon>Batillariidae</taxon>
        <taxon>Batillaria</taxon>
    </lineage>
</organism>
<name>A0ABD0J063_9CAEN</name>
<dbReference type="EMBL" id="JACVVK020000808">
    <property type="protein sequence ID" value="KAK7444254.1"/>
    <property type="molecule type" value="Genomic_DNA"/>
</dbReference>
<keyword evidence="2" id="KW-1185">Reference proteome</keyword>
<dbReference type="AlphaFoldDB" id="A0ABD0J063"/>
<evidence type="ECO:0000313" key="1">
    <source>
        <dbReference type="EMBL" id="KAK7444254.1"/>
    </source>
</evidence>
<evidence type="ECO:0000313" key="2">
    <source>
        <dbReference type="Proteomes" id="UP001519460"/>
    </source>
</evidence>
<dbReference type="Proteomes" id="UP001519460">
    <property type="component" value="Unassembled WGS sequence"/>
</dbReference>
<sequence>QCNNALMSAQSSHTIILVISRVLLRDFGAREKGYSYHLAERSGLGAKFERTSTD</sequence>
<accession>A0ABD0J063</accession>
<gene>
    <name evidence="1" type="ORF">BaRGS_00040426</name>
</gene>
<proteinExistence type="predicted"/>